<keyword evidence="2" id="KW-1185">Reference proteome</keyword>
<name>A0ABV5G9N3_9MICC</name>
<gene>
    <name evidence="1" type="ORF">ACFFX0_32490</name>
</gene>
<evidence type="ECO:0000313" key="1">
    <source>
        <dbReference type="EMBL" id="MFB9075630.1"/>
    </source>
</evidence>
<organism evidence="1 2">
    <name type="scientific">Citricoccus parietis</name>
    <dbReference type="NCBI Taxonomy" id="592307"/>
    <lineage>
        <taxon>Bacteria</taxon>
        <taxon>Bacillati</taxon>
        <taxon>Actinomycetota</taxon>
        <taxon>Actinomycetes</taxon>
        <taxon>Micrococcales</taxon>
        <taxon>Micrococcaceae</taxon>
        <taxon>Citricoccus</taxon>
    </lineage>
</organism>
<reference evidence="1 2" key="1">
    <citation type="submission" date="2024-09" db="EMBL/GenBank/DDBJ databases">
        <authorList>
            <person name="Sun Q."/>
            <person name="Mori K."/>
        </authorList>
    </citation>
    <scope>NUCLEOTIDE SEQUENCE [LARGE SCALE GENOMIC DNA]</scope>
    <source>
        <strain evidence="1 2">CCM 7609</strain>
    </source>
</reference>
<protein>
    <submittedName>
        <fullName evidence="1">Uncharacterized protein</fullName>
    </submittedName>
</protein>
<dbReference type="Proteomes" id="UP001589575">
    <property type="component" value="Unassembled WGS sequence"/>
</dbReference>
<proteinExistence type="predicted"/>
<comment type="caution">
    <text evidence="1">The sequence shown here is derived from an EMBL/GenBank/DDBJ whole genome shotgun (WGS) entry which is preliminary data.</text>
</comment>
<accession>A0ABV5G9N3</accession>
<dbReference type="EMBL" id="JBHMFI010000023">
    <property type="protein sequence ID" value="MFB9075630.1"/>
    <property type="molecule type" value="Genomic_DNA"/>
</dbReference>
<sequence>MPSGNAGITGHPGVDGLTGHVRCALFDSEGALLALLAPLVSRH</sequence>
<evidence type="ECO:0000313" key="2">
    <source>
        <dbReference type="Proteomes" id="UP001589575"/>
    </source>
</evidence>